<sequence>MYPNTQLLINNQWKDAQSKQTIAVLNPANGQEIGHVAKASIADLDEALLAAQSGYKLWSKWSAYKRAGIMRKAATILRERADLIAEIMTQEQGKPLVQARGETLAAVDVIEWFAGEAQRVYGQIVPARQTNVINQVFKVPVGPVAAFTPWNFPINQVVRKLSAAIAAGCSIIVKGPEDTPASTAELFKAFIDAGIPDGVINLVFGEPAEISEYLIPHPIIRKISFTGSTAVGKKLASLAGLHMKKCTMELGGHAPVLIFNDADLDKAVEQLAAAKFRNSGQVCIAPTRFLIEKNVFDSFVEKFKQAAAKIKIGNGLDADVDMGPMIHQRAWNNVQKLTEDALNKGANLVYQADVSNLEKGYFVGATILSQVPLDARCMNEEPFGPLAICQPFERYEDAVSEANRLAYGLAAYAYTTSQHTATALGQDIETGMLAINHLGLALPEVPFGGVKDSGYGTEGGSEAIQAYLDTRFVTVAT</sequence>
<dbReference type="PANTHER" id="PTHR43353:SF5">
    <property type="entry name" value="SUCCINATE-SEMIALDEHYDE DEHYDROGENASE, MITOCHONDRIAL"/>
    <property type="match status" value="1"/>
</dbReference>
<dbReference type="Proteomes" id="UP000245974">
    <property type="component" value="Unassembled WGS sequence"/>
</dbReference>
<dbReference type="FunFam" id="3.40.309.10:FF:000009">
    <property type="entry name" value="Aldehyde dehydrogenase A"/>
    <property type="match status" value="1"/>
</dbReference>
<reference evidence="5" key="1">
    <citation type="submission" date="2018-03" db="EMBL/GenBank/DDBJ databases">
        <authorList>
            <person name="Blom J."/>
        </authorList>
    </citation>
    <scope>NUCLEOTIDE SEQUENCE [LARGE SCALE GENOMIC DNA]</scope>
    <source>
        <strain evidence="5">KPC-SM-21</strain>
    </source>
</reference>
<dbReference type="InParanoid" id="A0A2U3MZ36"/>
<dbReference type="Gene3D" id="3.40.309.10">
    <property type="entry name" value="Aldehyde Dehydrogenase, Chain A, domain 2"/>
    <property type="match status" value="1"/>
</dbReference>
<dbReference type="Pfam" id="PF00171">
    <property type="entry name" value="Aldedh"/>
    <property type="match status" value="1"/>
</dbReference>
<evidence type="ECO:0000256" key="1">
    <source>
        <dbReference type="ARBA" id="ARBA00009986"/>
    </source>
</evidence>
<dbReference type="InterPro" id="IPR050740">
    <property type="entry name" value="Aldehyde_DH_Superfamily"/>
</dbReference>
<dbReference type="InterPro" id="IPR016162">
    <property type="entry name" value="Ald_DH_N"/>
</dbReference>
<dbReference type="Gene3D" id="3.40.605.10">
    <property type="entry name" value="Aldehyde Dehydrogenase, Chain A, domain 1"/>
    <property type="match status" value="1"/>
</dbReference>
<dbReference type="AlphaFoldDB" id="A0A2U3MZ36"/>
<dbReference type="InterPro" id="IPR015590">
    <property type="entry name" value="Aldehyde_DH_dom"/>
</dbReference>
<dbReference type="CDD" id="cd07103">
    <property type="entry name" value="ALDH_F5_SSADH_GabD"/>
    <property type="match status" value="1"/>
</dbReference>
<feature type="domain" description="Aldehyde dehydrogenase" evidence="3">
    <location>
        <begin position="13"/>
        <end position="473"/>
    </location>
</feature>
<dbReference type="InterPro" id="IPR016163">
    <property type="entry name" value="Ald_DH_C"/>
</dbReference>
<dbReference type="OrthoDB" id="9812625at2"/>
<dbReference type="GO" id="GO:0009450">
    <property type="term" value="P:gamma-aminobutyric acid catabolic process"/>
    <property type="evidence" value="ECO:0007669"/>
    <property type="project" value="TreeGrafter"/>
</dbReference>
<name>A0A2U3MZ36_9GAMM</name>
<accession>A0A2U3MZ36</accession>
<dbReference type="PANTHER" id="PTHR43353">
    <property type="entry name" value="SUCCINATE-SEMIALDEHYDE DEHYDROGENASE, MITOCHONDRIAL"/>
    <property type="match status" value="1"/>
</dbReference>
<dbReference type="EMBL" id="OOGT01000070">
    <property type="protein sequence ID" value="SPL70623.1"/>
    <property type="molecule type" value="Genomic_DNA"/>
</dbReference>
<evidence type="ECO:0000313" key="5">
    <source>
        <dbReference type="Proteomes" id="UP000245974"/>
    </source>
</evidence>
<dbReference type="GO" id="GO:0047533">
    <property type="term" value="F:2,5-dioxovalerate dehydrogenase (NADP+) activity"/>
    <property type="evidence" value="ECO:0007669"/>
    <property type="project" value="UniProtKB-EC"/>
</dbReference>
<dbReference type="InterPro" id="IPR016161">
    <property type="entry name" value="Ald_DH/histidinol_DH"/>
</dbReference>
<proteinExistence type="inferred from homology"/>
<dbReference type="GO" id="GO:0004777">
    <property type="term" value="F:succinate-semialdehyde dehydrogenase (NAD+) activity"/>
    <property type="evidence" value="ECO:0007669"/>
    <property type="project" value="TreeGrafter"/>
</dbReference>
<dbReference type="RefSeq" id="WP_121974083.1">
    <property type="nucleotide sequence ID" value="NZ_OOGT01000070.1"/>
</dbReference>
<organism evidence="4 5">
    <name type="scientific">Acinetobacter stercoris</name>
    <dbReference type="NCBI Taxonomy" id="2126983"/>
    <lineage>
        <taxon>Bacteria</taxon>
        <taxon>Pseudomonadati</taxon>
        <taxon>Pseudomonadota</taxon>
        <taxon>Gammaproteobacteria</taxon>
        <taxon>Moraxellales</taxon>
        <taxon>Moraxellaceae</taxon>
        <taxon>Acinetobacter</taxon>
    </lineage>
</organism>
<dbReference type="PROSITE" id="PS00070">
    <property type="entry name" value="ALDEHYDE_DEHYDR_CYS"/>
    <property type="match status" value="1"/>
</dbReference>
<gene>
    <name evidence="4" type="primary">araE</name>
    <name evidence="4" type="ORF">KPC_1801</name>
</gene>
<keyword evidence="5" id="KW-1185">Reference proteome</keyword>
<dbReference type="FunFam" id="3.40.605.10:FF:000033">
    <property type="entry name" value="NAD-dependent succinate-semialdehyde dehydrogenase"/>
    <property type="match status" value="1"/>
</dbReference>
<evidence type="ECO:0000256" key="2">
    <source>
        <dbReference type="ARBA" id="ARBA00023002"/>
    </source>
</evidence>
<evidence type="ECO:0000313" key="4">
    <source>
        <dbReference type="EMBL" id="SPL70623.1"/>
    </source>
</evidence>
<protein>
    <submittedName>
        <fullName evidence="4">Alpha-ketoglutaric semialdehyde dehydrogenase</fullName>
        <ecNumber evidence="4">1.2.1.26</ecNumber>
    </submittedName>
</protein>
<comment type="similarity">
    <text evidence="1">Belongs to the aldehyde dehydrogenase family.</text>
</comment>
<dbReference type="InterPro" id="IPR016160">
    <property type="entry name" value="Ald_DH_CS_CYS"/>
</dbReference>
<keyword evidence="2 4" id="KW-0560">Oxidoreductase</keyword>
<dbReference type="EC" id="1.2.1.26" evidence="4"/>
<dbReference type="SUPFAM" id="SSF53720">
    <property type="entry name" value="ALDH-like"/>
    <property type="match status" value="1"/>
</dbReference>
<evidence type="ECO:0000259" key="3">
    <source>
        <dbReference type="Pfam" id="PF00171"/>
    </source>
</evidence>